<dbReference type="InterPro" id="IPR013098">
    <property type="entry name" value="Ig_I-set"/>
</dbReference>
<dbReference type="RefSeq" id="XP_011496096.1">
    <property type="nucleotide sequence ID" value="XM_011497794.1"/>
</dbReference>
<dbReference type="SMART" id="SM00409">
    <property type="entry name" value="IG"/>
    <property type="match status" value="1"/>
</dbReference>
<dbReference type="GO" id="GO:0009653">
    <property type="term" value="P:anatomical structure morphogenesis"/>
    <property type="evidence" value="ECO:0007669"/>
    <property type="project" value="UniProtKB-ARBA"/>
</dbReference>
<dbReference type="InterPro" id="IPR036179">
    <property type="entry name" value="Ig-like_dom_sf"/>
</dbReference>
<dbReference type="PROSITE" id="PS50835">
    <property type="entry name" value="IG_LIKE"/>
    <property type="match status" value="1"/>
</dbReference>
<dbReference type="PANTHER" id="PTHR13817">
    <property type="entry name" value="TITIN"/>
    <property type="match status" value="1"/>
</dbReference>
<dbReference type="GO" id="GO:0030154">
    <property type="term" value="P:cell differentiation"/>
    <property type="evidence" value="ECO:0007669"/>
    <property type="project" value="UniProtKB-ARBA"/>
</dbReference>
<dbReference type="InterPro" id="IPR050964">
    <property type="entry name" value="Striated_Muscle_Regulatory"/>
</dbReference>
<dbReference type="InterPro" id="IPR036116">
    <property type="entry name" value="FN3_sf"/>
</dbReference>
<dbReference type="AlphaFoldDB" id="A0AAJ7DTG6"/>
<dbReference type="SUPFAM" id="SSF48726">
    <property type="entry name" value="Immunoglobulin"/>
    <property type="match status" value="1"/>
</dbReference>
<dbReference type="Pfam" id="PF07679">
    <property type="entry name" value="I-set"/>
    <property type="match status" value="1"/>
</dbReference>
<accession>A0AAJ7DTG6</accession>
<dbReference type="InterPro" id="IPR007110">
    <property type="entry name" value="Ig-like_dom"/>
</dbReference>
<feature type="domain" description="Ig-like" evidence="3">
    <location>
        <begin position="149"/>
        <end position="234"/>
    </location>
</feature>
<protein>
    <submittedName>
        <fullName evidence="6">Down syndrome cell adhesion molecule-like</fullName>
    </submittedName>
</protein>
<evidence type="ECO:0000256" key="2">
    <source>
        <dbReference type="ARBA" id="ARBA00023319"/>
    </source>
</evidence>
<reference evidence="6" key="1">
    <citation type="submission" date="2025-08" db="UniProtKB">
        <authorList>
            <consortium name="RefSeq"/>
        </authorList>
    </citation>
    <scope>IDENTIFICATION</scope>
</reference>
<evidence type="ECO:0000313" key="5">
    <source>
        <dbReference type="Proteomes" id="UP000695007"/>
    </source>
</evidence>
<dbReference type="SUPFAM" id="SSF49265">
    <property type="entry name" value="Fibronectin type III"/>
    <property type="match status" value="1"/>
</dbReference>
<keyword evidence="2" id="KW-0393">Immunoglobulin domain</keyword>
<dbReference type="KEGG" id="csol:105360793"/>
<feature type="domain" description="Fibronectin type-III" evidence="4">
    <location>
        <begin position="45"/>
        <end position="145"/>
    </location>
</feature>
<keyword evidence="5" id="KW-1185">Reference proteome</keyword>
<evidence type="ECO:0000256" key="1">
    <source>
        <dbReference type="ARBA" id="ARBA00022737"/>
    </source>
</evidence>
<sequence>MSINGDNYFDDEIISRSKKNLVKRLKLIWYNRNNSDLELLNYQDIPGPISSEPIVIDGGRNWLSLSWEKADQRGPVPVVAYRVDAWQMGREGGARWKELGITPINSFDAFNLRPGGEYKFRVTPKNRYGWGESVTMSGTATVCDDVEIPEFTKILPGQLKALEGSTVELECEVRSDSKFDVKWLRETTEIDSSDDSKYIVKSDKAKCSLILQNINNYDSGRYICEVTNKAGKVSSYGRILVVNDQKILNADERLKKRYDTYCL</sequence>
<dbReference type="GeneID" id="105360793"/>
<dbReference type="InterPro" id="IPR013783">
    <property type="entry name" value="Ig-like_fold"/>
</dbReference>
<keyword evidence="1" id="KW-0677">Repeat</keyword>
<dbReference type="SMART" id="SM00408">
    <property type="entry name" value="IGc2"/>
    <property type="match status" value="1"/>
</dbReference>
<dbReference type="SMART" id="SM00060">
    <property type="entry name" value="FN3"/>
    <property type="match status" value="1"/>
</dbReference>
<gene>
    <name evidence="6" type="primary">LOC105360793</name>
</gene>
<evidence type="ECO:0000313" key="6">
    <source>
        <dbReference type="RefSeq" id="XP_011496096.1"/>
    </source>
</evidence>
<dbReference type="InterPro" id="IPR003961">
    <property type="entry name" value="FN3_dom"/>
</dbReference>
<dbReference type="InterPro" id="IPR003599">
    <property type="entry name" value="Ig_sub"/>
</dbReference>
<dbReference type="PANTHER" id="PTHR13817:SF171">
    <property type="entry name" value="STRETCHIN-MLCK, ISOFORM U"/>
    <property type="match status" value="1"/>
</dbReference>
<proteinExistence type="predicted"/>
<dbReference type="Proteomes" id="UP000695007">
    <property type="component" value="Unplaced"/>
</dbReference>
<dbReference type="InterPro" id="IPR003598">
    <property type="entry name" value="Ig_sub2"/>
</dbReference>
<evidence type="ECO:0000259" key="4">
    <source>
        <dbReference type="PROSITE" id="PS50853"/>
    </source>
</evidence>
<dbReference type="Gene3D" id="2.60.40.10">
    <property type="entry name" value="Immunoglobulins"/>
    <property type="match status" value="2"/>
</dbReference>
<organism evidence="5 6">
    <name type="scientific">Ceratosolen solmsi marchali</name>
    <dbReference type="NCBI Taxonomy" id="326594"/>
    <lineage>
        <taxon>Eukaryota</taxon>
        <taxon>Metazoa</taxon>
        <taxon>Ecdysozoa</taxon>
        <taxon>Arthropoda</taxon>
        <taxon>Hexapoda</taxon>
        <taxon>Insecta</taxon>
        <taxon>Pterygota</taxon>
        <taxon>Neoptera</taxon>
        <taxon>Endopterygota</taxon>
        <taxon>Hymenoptera</taxon>
        <taxon>Apocrita</taxon>
        <taxon>Proctotrupomorpha</taxon>
        <taxon>Chalcidoidea</taxon>
        <taxon>Agaonidae</taxon>
        <taxon>Agaoninae</taxon>
        <taxon>Ceratosolen</taxon>
    </lineage>
</organism>
<dbReference type="CDD" id="cd00063">
    <property type="entry name" value="FN3"/>
    <property type="match status" value="1"/>
</dbReference>
<dbReference type="Pfam" id="PF00041">
    <property type="entry name" value="fn3"/>
    <property type="match status" value="1"/>
</dbReference>
<dbReference type="PROSITE" id="PS50853">
    <property type="entry name" value="FN3"/>
    <property type="match status" value="1"/>
</dbReference>
<evidence type="ECO:0000259" key="3">
    <source>
        <dbReference type="PROSITE" id="PS50835"/>
    </source>
</evidence>
<name>A0AAJ7DTG6_9HYME</name>
<dbReference type="FunFam" id="2.60.40.10:FF:000107">
    <property type="entry name" value="Myosin, light chain kinase a"/>
    <property type="match status" value="1"/>
</dbReference>